<dbReference type="InterPro" id="IPR026082">
    <property type="entry name" value="ABCA"/>
</dbReference>
<keyword evidence="3" id="KW-0813">Transport</keyword>
<organism evidence="11 12">
    <name type="scientific">Desmophyllum pertusum</name>
    <dbReference type="NCBI Taxonomy" id="174260"/>
    <lineage>
        <taxon>Eukaryota</taxon>
        <taxon>Metazoa</taxon>
        <taxon>Cnidaria</taxon>
        <taxon>Anthozoa</taxon>
        <taxon>Hexacorallia</taxon>
        <taxon>Scleractinia</taxon>
        <taxon>Caryophylliina</taxon>
        <taxon>Caryophylliidae</taxon>
        <taxon>Desmophyllum</taxon>
    </lineage>
</organism>
<comment type="similarity">
    <text evidence="2">Belongs to the ABC transporter superfamily. ABCA family.</text>
</comment>
<evidence type="ECO:0000256" key="7">
    <source>
        <dbReference type="ARBA" id="ARBA00022989"/>
    </source>
</evidence>
<dbReference type="InterPro" id="IPR056264">
    <property type="entry name" value="R2_ABCA1-4-like"/>
</dbReference>
<dbReference type="GO" id="GO:0005319">
    <property type="term" value="F:lipid transporter activity"/>
    <property type="evidence" value="ECO:0007669"/>
    <property type="project" value="TreeGrafter"/>
</dbReference>
<evidence type="ECO:0000256" key="1">
    <source>
        <dbReference type="ARBA" id="ARBA00004141"/>
    </source>
</evidence>
<evidence type="ECO:0000313" key="12">
    <source>
        <dbReference type="Proteomes" id="UP001163046"/>
    </source>
</evidence>
<dbReference type="GO" id="GO:0005524">
    <property type="term" value="F:ATP binding"/>
    <property type="evidence" value="ECO:0007669"/>
    <property type="project" value="UniProtKB-KW"/>
</dbReference>
<evidence type="ECO:0000256" key="8">
    <source>
        <dbReference type="ARBA" id="ARBA00023136"/>
    </source>
</evidence>
<dbReference type="Pfam" id="PF00005">
    <property type="entry name" value="ABC_tran"/>
    <property type="match status" value="1"/>
</dbReference>
<dbReference type="SUPFAM" id="SSF52540">
    <property type="entry name" value="P-loop containing nucleoside triphosphate hydrolases"/>
    <property type="match status" value="1"/>
</dbReference>
<accession>A0A9W9ZUU5</accession>
<dbReference type="InterPro" id="IPR027417">
    <property type="entry name" value="P-loop_NTPase"/>
</dbReference>
<keyword evidence="5" id="KW-0547">Nucleotide-binding</keyword>
<proteinExistence type="inferred from homology"/>
<dbReference type="PANTHER" id="PTHR19229:SF185">
    <property type="entry name" value="ABC TRANSPORTER DOMAIN-CONTAINING PROTEIN"/>
    <property type="match status" value="1"/>
</dbReference>
<keyword evidence="6 11" id="KW-0067">ATP-binding</keyword>
<dbReference type="OrthoDB" id="6019247at2759"/>
<gene>
    <name evidence="11" type="primary">ABCA1_1</name>
    <name evidence="11" type="ORF">OS493_008518</name>
</gene>
<dbReference type="Proteomes" id="UP001163046">
    <property type="component" value="Unassembled WGS sequence"/>
</dbReference>
<dbReference type="GO" id="GO:0016020">
    <property type="term" value="C:membrane"/>
    <property type="evidence" value="ECO:0007669"/>
    <property type="project" value="UniProtKB-SubCell"/>
</dbReference>
<dbReference type="GO" id="GO:0140359">
    <property type="term" value="F:ABC-type transporter activity"/>
    <property type="evidence" value="ECO:0007669"/>
    <property type="project" value="InterPro"/>
</dbReference>
<keyword evidence="4" id="KW-0812">Transmembrane</keyword>
<evidence type="ECO:0000256" key="2">
    <source>
        <dbReference type="ARBA" id="ARBA00008869"/>
    </source>
</evidence>
<keyword evidence="12" id="KW-1185">Reference proteome</keyword>
<reference evidence="11" key="1">
    <citation type="submission" date="2023-01" db="EMBL/GenBank/DDBJ databases">
        <title>Genome assembly of the deep-sea coral Lophelia pertusa.</title>
        <authorList>
            <person name="Herrera S."/>
            <person name="Cordes E."/>
        </authorList>
    </citation>
    <scope>NUCLEOTIDE SEQUENCE</scope>
    <source>
        <strain evidence="11">USNM1676648</strain>
        <tissue evidence="11">Polyp</tissue>
    </source>
</reference>
<sequence length="313" mass="34744">MLTGDSSVSSGEAFVDSYSILTNIHKAHQSMGYCPQFDGLDNMLTAAEHLQLYARLRGVPEKDIKQVVDSLISRMNLSEYANRCAGGFSGGNKRKLSTAIALVGNPPIIFLDEPTTGMDPKARRFLWNIIIGIVKEGRTVILTSHSMEECESLCSRVAIMVNGQFKCLGSPQHLKNKYGDGYTVTLRVGGEDPNLEAVSEFIKSLFPGAVLKDQHHNQLEYQFPSHGLVLSQVFGHLEANRKIFDIEDYSVSQTTLDQVFINFAKNQTDGTDEDTLSAPNELEEERRPYPDEEAGPRTSFVRMSDFTPDTVDV</sequence>
<evidence type="ECO:0000259" key="10">
    <source>
        <dbReference type="PROSITE" id="PS50893"/>
    </source>
</evidence>
<feature type="domain" description="ABC transporter" evidence="10">
    <location>
        <begin position="1"/>
        <end position="187"/>
    </location>
</feature>
<dbReference type="InterPro" id="IPR003439">
    <property type="entry name" value="ABC_transporter-like_ATP-bd"/>
</dbReference>
<evidence type="ECO:0000256" key="5">
    <source>
        <dbReference type="ARBA" id="ARBA00022741"/>
    </source>
</evidence>
<dbReference type="Gene3D" id="3.40.50.300">
    <property type="entry name" value="P-loop containing nucleotide triphosphate hydrolases"/>
    <property type="match status" value="1"/>
</dbReference>
<evidence type="ECO:0000313" key="11">
    <source>
        <dbReference type="EMBL" id="KAJ7386394.1"/>
    </source>
</evidence>
<dbReference type="PROSITE" id="PS50893">
    <property type="entry name" value="ABC_TRANSPORTER_2"/>
    <property type="match status" value="1"/>
</dbReference>
<dbReference type="PANTHER" id="PTHR19229">
    <property type="entry name" value="ATP-BINDING CASSETTE TRANSPORTER SUBFAMILY A ABCA"/>
    <property type="match status" value="1"/>
</dbReference>
<dbReference type="AlphaFoldDB" id="A0A9W9ZUU5"/>
<evidence type="ECO:0000256" key="9">
    <source>
        <dbReference type="SAM" id="MobiDB-lite"/>
    </source>
</evidence>
<keyword evidence="7" id="KW-1133">Transmembrane helix</keyword>
<dbReference type="EMBL" id="MU825876">
    <property type="protein sequence ID" value="KAJ7386394.1"/>
    <property type="molecule type" value="Genomic_DNA"/>
</dbReference>
<name>A0A9W9ZUU5_9CNID</name>
<dbReference type="CDD" id="cd03263">
    <property type="entry name" value="ABC_subfamily_A"/>
    <property type="match status" value="1"/>
</dbReference>
<comment type="subcellular location">
    <subcellularLocation>
        <location evidence="1">Membrane</location>
        <topology evidence="1">Multi-pass membrane protein</topology>
    </subcellularLocation>
</comment>
<comment type="caution">
    <text evidence="11">The sequence shown here is derived from an EMBL/GenBank/DDBJ whole genome shotgun (WGS) entry which is preliminary data.</text>
</comment>
<dbReference type="GO" id="GO:0016887">
    <property type="term" value="F:ATP hydrolysis activity"/>
    <property type="evidence" value="ECO:0007669"/>
    <property type="project" value="InterPro"/>
</dbReference>
<keyword evidence="8" id="KW-0472">Membrane</keyword>
<evidence type="ECO:0000256" key="6">
    <source>
        <dbReference type="ARBA" id="ARBA00022840"/>
    </source>
</evidence>
<dbReference type="Pfam" id="PF23321">
    <property type="entry name" value="R1_ABCA1"/>
    <property type="match status" value="1"/>
</dbReference>
<feature type="region of interest" description="Disordered" evidence="9">
    <location>
        <begin position="268"/>
        <end position="313"/>
    </location>
</feature>
<dbReference type="FunFam" id="3.40.50.300:FF:000335">
    <property type="entry name" value="ATP binding cassette subfamily A member 5"/>
    <property type="match status" value="1"/>
</dbReference>
<evidence type="ECO:0000256" key="4">
    <source>
        <dbReference type="ARBA" id="ARBA00022692"/>
    </source>
</evidence>
<protein>
    <submittedName>
        <fullName evidence="11">ATP-binding cassette sub- A member 1</fullName>
    </submittedName>
</protein>
<evidence type="ECO:0000256" key="3">
    <source>
        <dbReference type="ARBA" id="ARBA00022448"/>
    </source>
</evidence>